<evidence type="ECO:0000313" key="8">
    <source>
        <dbReference type="Proteomes" id="UP001153712"/>
    </source>
</evidence>
<evidence type="ECO:0000256" key="1">
    <source>
        <dbReference type="ARBA" id="ARBA00004613"/>
    </source>
</evidence>
<protein>
    <recommendedName>
        <fullName evidence="6">Kazal-like domain-containing protein</fullName>
    </recommendedName>
</protein>
<feature type="compositionally biased region" description="Low complexity" evidence="4">
    <location>
        <begin position="161"/>
        <end position="183"/>
    </location>
</feature>
<evidence type="ECO:0000259" key="6">
    <source>
        <dbReference type="PROSITE" id="PS51465"/>
    </source>
</evidence>
<evidence type="ECO:0000256" key="4">
    <source>
        <dbReference type="SAM" id="MobiDB-lite"/>
    </source>
</evidence>
<keyword evidence="8" id="KW-1185">Reference proteome</keyword>
<feature type="compositionally biased region" description="Pro residues" evidence="4">
    <location>
        <begin position="29"/>
        <end position="42"/>
    </location>
</feature>
<dbReference type="EMBL" id="OU900098">
    <property type="protein sequence ID" value="CAG9861986.1"/>
    <property type="molecule type" value="Genomic_DNA"/>
</dbReference>
<dbReference type="AlphaFoldDB" id="A0A9N9XU08"/>
<feature type="region of interest" description="Disordered" evidence="4">
    <location>
        <begin position="23"/>
        <end position="45"/>
    </location>
</feature>
<accession>A0A9N9XU08</accession>
<dbReference type="InterPro" id="IPR036058">
    <property type="entry name" value="Kazal_dom_sf"/>
</dbReference>
<dbReference type="PANTHER" id="PTHR21179">
    <property type="entry name" value="SERINE-TYPE ENDOPEPTIDASE INHIBITOR"/>
    <property type="match status" value="1"/>
</dbReference>
<dbReference type="Gene3D" id="3.30.60.30">
    <property type="match status" value="1"/>
</dbReference>
<feature type="region of interest" description="Disordered" evidence="4">
    <location>
        <begin position="158"/>
        <end position="205"/>
    </location>
</feature>
<reference evidence="7" key="1">
    <citation type="submission" date="2022-01" db="EMBL/GenBank/DDBJ databases">
        <authorList>
            <person name="King R."/>
        </authorList>
    </citation>
    <scope>NUCLEOTIDE SEQUENCE</scope>
</reference>
<feature type="signal peptide" evidence="5">
    <location>
        <begin position="1"/>
        <end position="20"/>
    </location>
</feature>
<feature type="domain" description="Kazal-like" evidence="6">
    <location>
        <begin position="112"/>
        <end position="161"/>
    </location>
</feature>
<gene>
    <name evidence="7" type="ORF">PHYEVI_LOCUS8309</name>
</gene>
<dbReference type="GO" id="GO:0005576">
    <property type="term" value="C:extracellular region"/>
    <property type="evidence" value="ECO:0007669"/>
    <property type="project" value="UniProtKB-SubCell"/>
</dbReference>
<dbReference type="PROSITE" id="PS00282">
    <property type="entry name" value="KAZAL_1"/>
    <property type="match status" value="1"/>
</dbReference>
<dbReference type="PROSITE" id="PS51465">
    <property type="entry name" value="KAZAL_2"/>
    <property type="match status" value="1"/>
</dbReference>
<keyword evidence="5" id="KW-0732">Signal</keyword>
<name>A0A9N9XU08_PHYSR</name>
<dbReference type="Pfam" id="PF07648">
    <property type="entry name" value="Kazal_2"/>
    <property type="match status" value="1"/>
</dbReference>
<evidence type="ECO:0000256" key="5">
    <source>
        <dbReference type="SAM" id="SignalP"/>
    </source>
</evidence>
<proteinExistence type="predicted"/>
<dbReference type="Proteomes" id="UP001153712">
    <property type="component" value="Chromosome 5"/>
</dbReference>
<dbReference type="GO" id="GO:0004867">
    <property type="term" value="F:serine-type endopeptidase inhibitor activity"/>
    <property type="evidence" value="ECO:0007669"/>
    <property type="project" value="InterPro"/>
</dbReference>
<evidence type="ECO:0000313" key="7">
    <source>
        <dbReference type="EMBL" id="CAG9861986.1"/>
    </source>
</evidence>
<evidence type="ECO:0000256" key="2">
    <source>
        <dbReference type="ARBA" id="ARBA00022525"/>
    </source>
</evidence>
<keyword evidence="2" id="KW-0964">Secreted</keyword>
<dbReference type="InterPro" id="IPR039932">
    <property type="entry name" value="Spink4-like"/>
</dbReference>
<dbReference type="PANTHER" id="PTHR21179:SF0">
    <property type="entry name" value="SERINE PROTEASE INHIBITOR KAZAL-TYPE 4"/>
    <property type="match status" value="1"/>
</dbReference>
<dbReference type="OrthoDB" id="126772at2759"/>
<keyword evidence="3" id="KW-1015">Disulfide bond</keyword>
<sequence length="217" mass="23803">MRGEILVIAAFCALWTTSHARHHHREPAKPAPFPNPPIPEEPSPSHYDTEILFIPSRILESLIESNVIPPSAPLPITQFPQGPLPGMLGVLPMLFPPAERLPVEEWRPRKPKKSRKRCSCPAVERPVCGSDGLTYGNECELRCARRLGLRVEMVRTGECGAPPEEASMSSSSSEEPADAPNEASMEDYSESSSSSSEEGGTVELVYDEIPMRTGFLV</sequence>
<dbReference type="SUPFAM" id="SSF100895">
    <property type="entry name" value="Kazal-type serine protease inhibitors"/>
    <property type="match status" value="1"/>
</dbReference>
<organism evidence="7 8">
    <name type="scientific">Phyllotreta striolata</name>
    <name type="common">Striped flea beetle</name>
    <name type="synonym">Crioceris striolata</name>
    <dbReference type="NCBI Taxonomy" id="444603"/>
    <lineage>
        <taxon>Eukaryota</taxon>
        <taxon>Metazoa</taxon>
        <taxon>Ecdysozoa</taxon>
        <taxon>Arthropoda</taxon>
        <taxon>Hexapoda</taxon>
        <taxon>Insecta</taxon>
        <taxon>Pterygota</taxon>
        <taxon>Neoptera</taxon>
        <taxon>Endopterygota</taxon>
        <taxon>Coleoptera</taxon>
        <taxon>Polyphaga</taxon>
        <taxon>Cucujiformia</taxon>
        <taxon>Chrysomeloidea</taxon>
        <taxon>Chrysomelidae</taxon>
        <taxon>Galerucinae</taxon>
        <taxon>Alticini</taxon>
        <taxon>Phyllotreta</taxon>
    </lineage>
</organism>
<evidence type="ECO:0000256" key="3">
    <source>
        <dbReference type="ARBA" id="ARBA00023157"/>
    </source>
</evidence>
<comment type="subcellular location">
    <subcellularLocation>
        <location evidence="1">Secreted</location>
    </subcellularLocation>
</comment>
<dbReference type="SMART" id="SM00280">
    <property type="entry name" value="KAZAL"/>
    <property type="match status" value="1"/>
</dbReference>
<dbReference type="InterPro" id="IPR002350">
    <property type="entry name" value="Kazal_dom"/>
</dbReference>
<dbReference type="CDD" id="cd00104">
    <property type="entry name" value="KAZAL_FS"/>
    <property type="match status" value="1"/>
</dbReference>
<feature type="chain" id="PRO_5040112329" description="Kazal-like domain-containing protein" evidence="5">
    <location>
        <begin position="21"/>
        <end position="217"/>
    </location>
</feature>